<feature type="domain" description="PAC" evidence="9">
    <location>
        <begin position="496"/>
        <end position="550"/>
    </location>
</feature>
<keyword evidence="11" id="KW-1185">Reference proteome</keyword>
<feature type="domain" description="PAC" evidence="9">
    <location>
        <begin position="238"/>
        <end position="290"/>
    </location>
</feature>
<dbReference type="PANTHER" id="PTHR43304:SF1">
    <property type="entry name" value="PAC DOMAIN-CONTAINING PROTEIN"/>
    <property type="match status" value="1"/>
</dbReference>
<organism evidence="10 11">
    <name type="scientific">Pseudolabrys taiwanensis</name>
    <dbReference type="NCBI Taxonomy" id="331696"/>
    <lineage>
        <taxon>Bacteria</taxon>
        <taxon>Pseudomonadati</taxon>
        <taxon>Pseudomonadota</taxon>
        <taxon>Alphaproteobacteria</taxon>
        <taxon>Hyphomicrobiales</taxon>
        <taxon>Xanthobacteraceae</taxon>
        <taxon>Pseudolabrys</taxon>
    </lineage>
</organism>
<keyword evidence="4" id="KW-0808">Transferase</keyword>
<dbReference type="InterPro" id="IPR003594">
    <property type="entry name" value="HATPase_dom"/>
</dbReference>
<dbReference type="Pfam" id="PF00512">
    <property type="entry name" value="HisKA"/>
    <property type="match status" value="1"/>
</dbReference>
<dbReference type="GO" id="GO:0000155">
    <property type="term" value="F:phosphorelay sensor kinase activity"/>
    <property type="evidence" value="ECO:0007669"/>
    <property type="project" value="InterPro"/>
</dbReference>
<evidence type="ECO:0000256" key="4">
    <source>
        <dbReference type="ARBA" id="ARBA00022679"/>
    </source>
</evidence>
<dbReference type="InterPro" id="IPR000700">
    <property type="entry name" value="PAS-assoc_C"/>
</dbReference>
<dbReference type="PROSITE" id="PS50109">
    <property type="entry name" value="HIS_KIN"/>
    <property type="match status" value="1"/>
</dbReference>
<evidence type="ECO:0000256" key="1">
    <source>
        <dbReference type="ARBA" id="ARBA00000085"/>
    </source>
</evidence>
<evidence type="ECO:0000313" key="11">
    <source>
        <dbReference type="Proteomes" id="UP000254889"/>
    </source>
</evidence>
<evidence type="ECO:0000256" key="6">
    <source>
        <dbReference type="SAM" id="Phobius"/>
    </source>
</evidence>
<dbReference type="SUPFAM" id="SSF55785">
    <property type="entry name" value="PYP-like sensor domain (PAS domain)"/>
    <property type="match status" value="6"/>
</dbReference>
<evidence type="ECO:0000259" key="8">
    <source>
        <dbReference type="PROSITE" id="PS50112"/>
    </source>
</evidence>
<dbReference type="OrthoDB" id="9795133at2"/>
<evidence type="ECO:0000259" key="7">
    <source>
        <dbReference type="PROSITE" id="PS50109"/>
    </source>
</evidence>
<keyword evidence="6" id="KW-1133">Transmembrane helix</keyword>
<evidence type="ECO:0000256" key="2">
    <source>
        <dbReference type="ARBA" id="ARBA00012438"/>
    </source>
</evidence>
<dbReference type="InterPro" id="IPR001610">
    <property type="entry name" value="PAC"/>
</dbReference>
<dbReference type="InterPro" id="IPR013655">
    <property type="entry name" value="PAS_fold_3"/>
</dbReference>
<feature type="transmembrane region" description="Helical" evidence="6">
    <location>
        <begin position="34"/>
        <end position="55"/>
    </location>
</feature>
<dbReference type="SMART" id="SM00086">
    <property type="entry name" value="PAC"/>
    <property type="match status" value="5"/>
</dbReference>
<proteinExistence type="predicted"/>
<accession>A0A346A4L3</accession>
<dbReference type="Proteomes" id="UP000254889">
    <property type="component" value="Chromosome"/>
</dbReference>
<feature type="domain" description="PAS" evidence="8">
    <location>
        <begin position="423"/>
        <end position="495"/>
    </location>
</feature>
<dbReference type="FunFam" id="3.30.450.20:FF:000099">
    <property type="entry name" value="Sensory box sensor histidine kinase"/>
    <property type="match status" value="2"/>
</dbReference>
<gene>
    <name evidence="10" type="ORF">DW352_18475</name>
</gene>
<dbReference type="EMBL" id="CP031417">
    <property type="protein sequence ID" value="AXK84110.1"/>
    <property type="molecule type" value="Genomic_DNA"/>
</dbReference>
<dbReference type="SMART" id="SM00091">
    <property type="entry name" value="PAS"/>
    <property type="match status" value="5"/>
</dbReference>
<dbReference type="InterPro" id="IPR004358">
    <property type="entry name" value="Sig_transdc_His_kin-like_C"/>
</dbReference>
<dbReference type="InterPro" id="IPR005467">
    <property type="entry name" value="His_kinase_dom"/>
</dbReference>
<dbReference type="InterPro" id="IPR003661">
    <property type="entry name" value="HisK_dim/P_dom"/>
</dbReference>
<feature type="domain" description="PAC" evidence="9">
    <location>
        <begin position="624"/>
        <end position="678"/>
    </location>
</feature>
<evidence type="ECO:0000313" key="10">
    <source>
        <dbReference type="EMBL" id="AXK84110.1"/>
    </source>
</evidence>
<dbReference type="NCBIfam" id="TIGR00229">
    <property type="entry name" value="sensory_box"/>
    <property type="match status" value="5"/>
</dbReference>
<feature type="domain" description="PAC" evidence="9">
    <location>
        <begin position="370"/>
        <end position="422"/>
    </location>
</feature>
<name>A0A346A4L3_9HYPH</name>
<sequence>MLHAAMSFGLMASVLVATLQTGYDGVTHAPASAWATFFAIALCIGAVVTTSAALASDGNLRLAAGNSARPITVAASSSRGGENLIHPDDRATAAHAAARAFWTGVPQVKRYRRLQADGSYRWTETRSEPGYSVSVDIDDVVTGTEPTTALGASAETEVEPLQSAKVVESLFGNGWAFDPAGRWIFLHPFAQKSLGVTLDDLNASLKEGHTAWKRLLHPEDYDRVAAEWRRCLETGDDFNIEFRFRRATGLYAWARTAARSSRDSQGRITGWYGIALDNDVYKKTVEALRGRERELSQLVDMVPSHLWRLAPDGEPIFFNKRMVDFLGFDAAGTERPNGRGIEALIDAVHPDDTAEFREKLERCLATGEPFAMRYRLRRVDGIYRWMSSGAVPMRGADGQIVQWYGLCHDIDDQMYAEEGLKRSERELQQLVDALPIHIWSWTPDGKLAYVNKRSLEDLGISGAHFEDVTKVAQERVHPEDAPEVLRKSVECLKTGAPFVMRYRRRWKGGNYRWIEGRCDPLRDQDGAIVRWYQVSIDIDDQMRAEEKLRNSKRQLEQMISAIPVNVLSFDPSGKITYTSKRYLEMVGSPLAHIQDFDALAKDLAHPEDFPTMHRKAAHGFATGEPFVNRFRRRDIHGVYRWIEARAQPLRDEDGAIVQWYIASIDLEDEVRALQALRESERSLRQLVETLPAMIYCATPDGEPTYRSQLLREFLGFDVDYMDGSGNSRLESTLNFVIHPDDLARINEKYAHSLSTGEQYAARHRLRRFDGKWRWVETRATPLRDSEGHIVQWNGVCLDIDGEVRTQEELRLAQEKMARASQAASLAELSASIAHEVNQPLAAVVANSHACQRWLTIEPPNLERAQRTVERIIRDANAAADVVNRIRALFKRSMEVRSSTAVGEIIMDACGLLAEEAQRRSVRVDVDMATDIPPLALDRVQIQQVLINLMRNGMEAMESSADTKTLGVRAGKNGNVVQIEVSDRGRGVENPEKIFEPFFTTKESGMGMGLAICRSIVESHGGKLLVEDNDDGGATFIFTLPIGASSAP</sequence>
<dbReference type="PROSITE" id="PS50112">
    <property type="entry name" value="PAS"/>
    <property type="match status" value="4"/>
</dbReference>
<keyword evidence="5" id="KW-0418">Kinase</keyword>
<dbReference type="Gene3D" id="1.10.287.130">
    <property type="match status" value="1"/>
</dbReference>
<keyword evidence="6" id="KW-0812">Transmembrane</keyword>
<evidence type="ECO:0000256" key="3">
    <source>
        <dbReference type="ARBA" id="ARBA00022553"/>
    </source>
</evidence>
<dbReference type="EC" id="2.7.13.3" evidence="2"/>
<keyword evidence="6" id="KW-0472">Membrane</keyword>
<dbReference type="Pfam" id="PF02518">
    <property type="entry name" value="HATPase_c"/>
    <property type="match status" value="1"/>
</dbReference>
<dbReference type="SMART" id="SM00387">
    <property type="entry name" value="HATPase_c"/>
    <property type="match status" value="1"/>
</dbReference>
<dbReference type="CDD" id="cd00082">
    <property type="entry name" value="HisKA"/>
    <property type="match status" value="1"/>
</dbReference>
<dbReference type="SMART" id="SM00388">
    <property type="entry name" value="HisKA"/>
    <property type="match status" value="1"/>
</dbReference>
<dbReference type="InterPro" id="IPR035965">
    <property type="entry name" value="PAS-like_dom_sf"/>
</dbReference>
<dbReference type="CDD" id="cd00130">
    <property type="entry name" value="PAS"/>
    <property type="match status" value="5"/>
</dbReference>
<dbReference type="KEGG" id="ptaw:DW352_18475"/>
<feature type="domain" description="PAC" evidence="9">
    <location>
        <begin position="759"/>
        <end position="811"/>
    </location>
</feature>
<dbReference type="InterPro" id="IPR000014">
    <property type="entry name" value="PAS"/>
</dbReference>
<dbReference type="PROSITE" id="PS50113">
    <property type="entry name" value="PAC"/>
    <property type="match status" value="5"/>
</dbReference>
<dbReference type="InterPro" id="IPR036097">
    <property type="entry name" value="HisK_dim/P_sf"/>
</dbReference>
<keyword evidence="3" id="KW-0597">Phosphoprotein</keyword>
<comment type="catalytic activity">
    <reaction evidence="1">
        <text>ATP + protein L-histidine = ADP + protein N-phospho-L-histidine.</text>
        <dbReference type="EC" id="2.7.13.3"/>
    </reaction>
</comment>
<dbReference type="InterPro" id="IPR052162">
    <property type="entry name" value="Sensor_kinase/Photoreceptor"/>
</dbReference>
<feature type="domain" description="Histidine kinase" evidence="7">
    <location>
        <begin position="831"/>
        <end position="1043"/>
    </location>
</feature>
<dbReference type="InterPro" id="IPR036890">
    <property type="entry name" value="HATPase_C_sf"/>
</dbReference>
<dbReference type="SUPFAM" id="SSF47384">
    <property type="entry name" value="Homodimeric domain of signal transducing histidine kinase"/>
    <property type="match status" value="1"/>
</dbReference>
<reference evidence="10 11" key="1">
    <citation type="submission" date="2018-07" db="EMBL/GenBank/DDBJ databases">
        <authorList>
            <person name="Quirk P.G."/>
            <person name="Krulwich T.A."/>
        </authorList>
    </citation>
    <scope>NUCLEOTIDE SEQUENCE [LARGE SCALE GENOMIC DNA]</scope>
    <source>
        <strain evidence="10 11">CC-BB4</strain>
    </source>
</reference>
<evidence type="ECO:0000259" key="9">
    <source>
        <dbReference type="PROSITE" id="PS50113"/>
    </source>
</evidence>
<evidence type="ECO:0000256" key="5">
    <source>
        <dbReference type="ARBA" id="ARBA00022777"/>
    </source>
</evidence>
<dbReference type="PRINTS" id="PR00344">
    <property type="entry name" value="BCTRLSENSOR"/>
</dbReference>
<dbReference type="PANTHER" id="PTHR43304">
    <property type="entry name" value="PHYTOCHROME-LIKE PROTEIN CPH1"/>
    <property type="match status" value="1"/>
</dbReference>
<dbReference type="Gene3D" id="3.30.565.10">
    <property type="entry name" value="Histidine kinase-like ATPase, C-terminal domain"/>
    <property type="match status" value="1"/>
</dbReference>
<dbReference type="Gene3D" id="3.30.450.20">
    <property type="entry name" value="PAS domain"/>
    <property type="match status" value="6"/>
</dbReference>
<feature type="domain" description="PAS" evidence="8">
    <location>
        <begin position="679"/>
        <end position="756"/>
    </location>
</feature>
<feature type="domain" description="PAS" evidence="8">
    <location>
        <begin position="291"/>
        <end position="367"/>
    </location>
</feature>
<dbReference type="Pfam" id="PF08447">
    <property type="entry name" value="PAS_3"/>
    <property type="match status" value="6"/>
</dbReference>
<dbReference type="SUPFAM" id="SSF55874">
    <property type="entry name" value="ATPase domain of HSP90 chaperone/DNA topoisomerase II/histidine kinase"/>
    <property type="match status" value="1"/>
</dbReference>
<protein>
    <recommendedName>
        <fullName evidence="2">histidine kinase</fullName>
        <ecNumber evidence="2">2.7.13.3</ecNumber>
    </recommendedName>
</protein>
<dbReference type="AlphaFoldDB" id="A0A346A4L3"/>
<feature type="domain" description="PAS" evidence="8">
    <location>
        <begin position="551"/>
        <end position="608"/>
    </location>
</feature>